<dbReference type="EMBL" id="CM056817">
    <property type="protein sequence ID" value="KAJ8619454.1"/>
    <property type="molecule type" value="Genomic_DNA"/>
</dbReference>
<gene>
    <name evidence="1" type="ORF">MRB53_027983</name>
</gene>
<evidence type="ECO:0000313" key="2">
    <source>
        <dbReference type="Proteomes" id="UP001234297"/>
    </source>
</evidence>
<reference evidence="1 2" key="1">
    <citation type="journal article" date="2022" name="Hortic Res">
        <title>A haplotype resolved chromosomal level avocado genome allows analysis of novel avocado genes.</title>
        <authorList>
            <person name="Nath O."/>
            <person name="Fletcher S.J."/>
            <person name="Hayward A."/>
            <person name="Shaw L.M."/>
            <person name="Masouleh A.K."/>
            <person name="Furtado A."/>
            <person name="Henry R.J."/>
            <person name="Mitter N."/>
        </authorList>
    </citation>
    <scope>NUCLEOTIDE SEQUENCE [LARGE SCALE GENOMIC DNA]</scope>
    <source>
        <strain evidence="2">cv. Hass</strain>
    </source>
</reference>
<accession>A0ACC2KER9</accession>
<proteinExistence type="predicted"/>
<dbReference type="Proteomes" id="UP001234297">
    <property type="component" value="Chromosome 9"/>
</dbReference>
<sequence length="147" mass="17388">MESLKGYWRRKDYERLDGSNRFHKKNRVVLGRTRRKQRFWRIKSIPRVRFFRVNPPKKLLARLRDAYVRMMLGFASSAGSISYGGGGRATGFDKPALKEYDEKVIVEIYKSLMAQQQLMDGRDRATKMGEIVCRRRIETNFLPCHRN</sequence>
<evidence type="ECO:0000313" key="1">
    <source>
        <dbReference type="EMBL" id="KAJ8619454.1"/>
    </source>
</evidence>
<organism evidence="1 2">
    <name type="scientific">Persea americana</name>
    <name type="common">Avocado</name>
    <dbReference type="NCBI Taxonomy" id="3435"/>
    <lineage>
        <taxon>Eukaryota</taxon>
        <taxon>Viridiplantae</taxon>
        <taxon>Streptophyta</taxon>
        <taxon>Embryophyta</taxon>
        <taxon>Tracheophyta</taxon>
        <taxon>Spermatophyta</taxon>
        <taxon>Magnoliopsida</taxon>
        <taxon>Magnoliidae</taxon>
        <taxon>Laurales</taxon>
        <taxon>Lauraceae</taxon>
        <taxon>Persea</taxon>
    </lineage>
</organism>
<protein>
    <submittedName>
        <fullName evidence="1">Uncharacterized protein</fullName>
    </submittedName>
</protein>
<name>A0ACC2KER9_PERAE</name>
<keyword evidence="2" id="KW-1185">Reference proteome</keyword>
<comment type="caution">
    <text evidence="1">The sequence shown here is derived from an EMBL/GenBank/DDBJ whole genome shotgun (WGS) entry which is preliminary data.</text>
</comment>